<dbReference type="SUPFAM" id="SSF52304">
    <property type="entry name" value="Type II 3-dehydroquinate dehydratase"/>
    <property type="match status" value="1"/>
</dbReference>
<dbReference type="GO" id="GO:0003855">
    <property type="term" value="F:3-dehydroquinate dehydratase activity"/>
    <property type="evidence" value="ECO:0007669"/>
    <property type="project" value="UniProtKB-EC"/>
</dbReference>
<evidence type="ECO:0000313" key="3">
    <source>
        <dbReference type="EMBL" id="CAB4858295.1"/>
    </source>
</evidence>
<gene>
    <name evidence="3" type="ORF">UFOPK3444_00026</name>
</gene>
<dbReference type="AlphaFoldDB" id="A0A6J7CML5"/>
<dbReference type="EC" id="4.2.1.10" evidence="1"/>
<dbReference type="PANTHER" id="PTHR21272">
    <property type="entry name" value="CATABOLIC 3-DEHYDROQUINASE"/>
    <property type="match status" value="1"/>
</dbReference>
<accession>A0A6J7CML5</accession>
<dbReference type="NCBIfam" id="NF003807">
    <property type="entry name" value="PRK05395.1-4"/>
    <property type="match status" value="1"/>
</dbReference>
<reference evidence="3" key="1">
    <citation type="submission" date="2020-05" db="EMBL/GenBank/DDBJ databases">
        <authorList>
            <person name="Chiriac C."/>
            <person name="Salcher M."/>
            <person name="Ghai R."/>
            <person name="Kavagutti S V."/>
        </authorList>
    </citation>
    <scope>NUCLEOTIDE SEQUENCE</scope>
</reference>
<organism evidence="3">
    <name type="scientific">freshwater metagenome</name>
    <dbReference type="NCBI Taxonomy" id="449393"/>
    <lineage>
        <taxon>unclassified sequences</taxon>
        <taxon>metagenomes</taxon>
        <taxon>ecological metagenomes</taxon>
    </lineage>
</organism>
<proteinExistence type="inferred from homology"/>
<dbReference type="CDD" id="cd00466">
    <property type="entry name" value="DHQase_II"/>
    <property type="match status" value="1"/>
</dbReference>
<dbReference type="InterPro" id="IPR036441">
    <property type="entry name" value="DHquinase_II_sf"/>
</dbReference>
<name>A0A6J7CML5_9ZZZZ</name>
<evidence type="ECO:0000256" key="1">
    <source>
        <dbReference type="ARBA" id="ARBA00012060"/>
    </source>
</evidence>
<dbReference type="EMBL" id="CAFBLU010000001">
    <property type="protein sequence ID" value="CAB4858295.1"/>
    <property type="molecule type" value="Genomic_DNA"/>
</dbReference>
<evidence type="ECO:0000256" key="2">
    <source>
        <dbReference type="ARBA" id="ARBA00023239"/>
    </source>
</evidence>
<protein>
    <recommendedName>
        <fullName evidence="1">3-dehydroquinate dehydratase</fullName>
        <ecNumber evidence="1">4.2.1.10</ecNumber>
    </recommendedName>
</protein>
<keyword evidence="2" id="KW-0456">Lyase</keyword>
<dbReference type="GO" id="GO:0019631">
    <property type="term" value="P:quinate catabolic process"/>
    <property type="evidence" value="ECO:0007669"/>
    <property type="project" value="TreeGrafter"/>
</dbReference>
<dbReference type="InterPro" id="IPR001874">
    <property type="entry name" value="DHquinase_II"/>
</dbReference>
<dbReference type="Pfam" id="PF01220">
    <property type="entry name" value="DHquinase_II"/>
    <property type="match status" value="1"/>
</dbReference>
<dbReference type="PIRSF" id="PIRSF001399">
    <property type="entry name" value="DHquinase_II"/>
    <property type="match status" value="1"/>
</dbReference>
<dbReference type="PANTHER" id="PTHR21272:SF3">
    <property type="entry name" value="CATABOLIC 3-DEHYDROQUINASE"/>
    <property type="match status" value="1"/>
</dbReference>
<sequence length="147" mass="16423">MSTRNRIEVMHGVNLDQLGRRPADHYGNLTLDQLEQKTEAWGHELGLNVRFFRTNSEGAFVEHLHRLDGMADAVILNPGAWTHYSWAIRDALEITDLPSVEVHLSDVSAREPWRQVSVLEGIVSEVVSGQGPEGYQSALQVLAAKLK</sequence>
<dbReference type="Gene3D" id="3.40.50.9100">
    <property type="entry name" value="Dehydroquinase, class II"/>
    <property type="match status" value="1"/>
</dbReference>
<dbReference type="HAMAP" id="MF_00169">
    <property type="entry name" value="AroQ"/>
    <property type="match status" value="1"/>
</dbReference>
<dbReference type="NCBIfam" id="NF003805">
    <property type="entry name" value="PRK05395.1-2"/>
    <property type="match status" value="1"/>
</dbReference>